<dbReference type="InterPro" id="IPR001345">
    <property type="entry name" value="PG/BPGM_mutase_AS"/>
</dbReference>
<feature type="region of interest" description="Disordered" evidence="1">
    <location>
        <begin position="187"/>
        <end position="210"/>
    </location>
</feature>
<gene>
    <name evidence="2" type="ORF">DWV08_11265</name>
    <name evidence="3" type="ORF">DXU92_03015</name>
</gene>
<evidence type="ECO:0000256" key="1">
    <source>
        <dbReference type="SAM" id="MobiDB-lite"/>
    </source>
</evidence>
<sequence>MIAHGPVPPVLVLRHGESTANVQGLIVSLPGPRALTEVGLTARGRAQAQQAAREGLARGLGPQTVVLTSDFARARETAEEFARGLGAAAPTVDVRLRERGFGAHDGGPADAYETVWAADRARELPGDEVESVDEVARRVFAVLRTADERAAGAAVVLVAHGDVLQIALALGAGRDPHEHREVPHLGNAELRELGPGRGSGADGAATGGSA</sequence>
<dbReference type="OrthoDB" id="4697614at2"/>
<evidence type="ECO:0000313" key="5">
    <source>
        <dbReference type="Proteomes" id="UP000282185"/>
    </source>
</evidence>
<dbReference type="EMBL" id="CP031356">
    <property type="protein sequence ID" value="AXK46127.1"/>
    <property type="molecule type" value="Genomic_DNA"/>
</dbReference>
<dbReference type="CDD" id="cd07067">
    <property type="entry name" value="HP_PGM_like"/>
    <property type="match status" value="1"/>
</dbReference>
<dbReference type="EMBL" id="QSWH01000002">
    <property type="protein sequence ID" value="RRR23867.1"/>
    <property type="molecule type" value="Genomic_DNA"/>
</dbReference>
<reference evidence="3 5" key="2">
    <citation type="submission" date="2018-08" db="EMBL/GenBank/DDBJ databases">
        <title>Brachybacterium saurashtrense DSM 23186.</title>
        <authorList>
            <person name="Li Y."/>
        </authorList>
    </citation>
    <scope>NUCLEOTIDE SEQUENCE [LARGE SCALE GENOMIC DNA]</scope>
    <source>
        <strain evidence="3 5">DSM 23186</strain>
    </source>
</reference>
<dbReference type="InterPro" id="IPR013078">
    <property type="entry name" value="His_Pase_superF_clade-1"/>
</dbReference>
<dbReference type="PANTHER" id="PTHR47821:SF2">
    <property type="entry name" value="PHOSPHOGLYCERATE MUTASE FAMILY PROTEIN"/>
    <property type="match status" value="1"/>
</dbReference>
<dbReference type="Gene3D" id="3.40.50.1240">
    <property type="entry name" value="Phosphoglycerate mutase-like"/>
    <property type="match status" value="1"/>
</dbReference>
<dbReference type="Pfam" id="PF00300">
    <property type="entry name" value="His_Phos_1"/>
    <property type="match status" value="1"/>
</dbReference>
<dbReference type="GO" id="GO:0003824">
    <property type="term" value="F:catalytic activity"/>
    <property type="evidence" value="ECO:0007669"/>
    <property type="project" value="InterPro"/>
</dbReference>
<dbReference type="KEGG" id="bsau:DWV08_11265"/>
<organism evidence="3 5">
    <name type="scientific">Brachybacterium saurashtrense</name>
    <dbReference type="NCBI Taxonomy" id="556288"/>
    <lineage>
        <taxon>Bacteria</taxon>
        <taxon>Bacillati</taxon>
        <taxon>Actinomycetota</taxon>
        <taxon>Actinomycetes</taxon>
        <taxon>Micrococcales</taxon>
        <taxon>Dermabacteraceae</taxon>
        <taxon>Brachybacterium</taxon>
    </lineage>
</organism>
<dbReference type="Proteomes" id="UP000282185">
    <property type="component" value="Unassembled WGS sequence"/>
</dbReference>
<dbReference type="PANTHER" id="PTHR47821">
    <property type="entry name" value="PHOSPHOGLYCERATE MUTASE FAMILY PROTEIN"/>
    <property type="match status" value="1"/>
</dbReference>
<dbReference type="SMART" id="SM00855">
    <property type="entry name" value="PGAM"/>
    <property type="match status" value="1"/>
</dbReference>
<dbReference type="Proteomes" id="UP000254236">
    <property type="component" value="Chromosome"/>
</dbReference>
<evidence type="ECO:0000313" key="3">
    <source>
        <dbReference type="EMBL" id="RRR23867.1"/>
    </source>
</evidence>
<feature type="compositionally biased region" description="Gly residues" evidence="1">
    <location>
        <begin position="195"/>
        <end position="210"/>
    </location>
</feature>
<dbReference type="RefSeq" id="WP_115413877.1">
    <property type="nucleotide sequence ID" value="NZ_CP031356.1"/>
</dbReference>
<dbReference type="PROSITE" id="PS00175">
    <property type="entry name" value="PG_MUTASE"/>
    <property type="match status" value="1"/>
</dbReference>
<dbReference type="SUPFAM" id="SSF53254">
    <property type="entry name" value="Phosphoglycerate mutase-like"/>
    <property type="match status" value="1"/>
</dbReference>
<proteinExistence type="predicted"/>
<evidence type="ECO:0000313" key="4">
    <source>
        <dbReference type="Proteomes" id="UP000254236"/>
    </source>
</evidence>
<keyword evidence="4" id="KW-1185">Reference proteome</keyword>
<dbReference type="AlphaFoldDB" id="A0A345YQC5"/>
<reference evidence="2 4" key="1">
    <citation type="submission" date="2018-07" db="EMBL/GenBank/DDBJ databases">
        <title>Brachybacterium saurashtrense DSM 23186 genome sequence.</title>
        <authorList>
            <person name="Guo L."/>
        </authorList>
    </citation>
    <scope>NUCLEOTIDE SEQUENCE [LARGE SCALE GENOMIC DNA]</scope>
    <source>
        <strain evidence="2 4">DSM 23186</strain>
    </source>
</reference>
<accession>A0A345YQC5</accession>
<protein>
    <submittedName>
        <fullName evidence="3">Histidine phosphatase family protein</fullName>
    </submittedName>
</protein>
<dbReference type="InterPro" id="IPR029033">
    <property type="entry name" value="His_PPase_superfam"/>
</dbReference>
<name>A0A345YQC5_9MICO</name>
<evidence type="ECO:0000313" key="2">
    <source>
        <dbReference type="EMBL" id="AXK46127.1"/>
    </source>
</evidence>